<organism evidence="1 2">
    <name type="scientific">Pontibacter populi</name>
    <dbReference type="NCBI Taxonomy" id="890055"/>
    <lineage>
        <taxon>Bacteria</taxon>
        <taxon>Pseudomonadati</taxon>
        <taxon>Bacteroidota</taxon>
        <taxon>Cytophagia</taxon>
        <taxon>Cytophagales</taxon>
        <taxon>Hymenobacteraceae</taxon>
        <taxon>Pontibacter</taxon>
    </lineage>
</organism>
<dbReference type="EMBL" id="JBEOKT010000016">
    <property type="protein sequence ID" value="MER2998980.1"/>
    <property type="molecule type" value="Genomic_DNA"/>
</dbReference>
<reference evidence="1 2" key="1">
    <citation type="submission" date="2024-06" db="EMBL/GenBank/DDBJ databases">
        <title>Pontibacter populi HYL7-15.</title>
        <authorList>
            <person name="Kim M.K."/>
        </authorList>
    </citation>
    <scope>NUCLEOTIDE SEQUENCE [LARGE SCALE GENOMIC DNA]</scope>
    <source>
        <strain evidence="1 2">HYL7-15</strain>
    </source>
</reference>
<comment type="caution">
    <text evidence="1">The sequence shown here is derived from an EMBL/GenBank/DDBJ whole genome shotgun (WGS) entry which is preliminary data.</text>
</comment>
<dbReference type="Proteomes" id="UP001476807">
    <property type="component" value="Unassembled WGS sequence"/>
</dbReference>
<accession>A0ABV1RY83</accession>
<dbReference type="RefSeq" id="WP_350413513.1">
    <property type="nucleotide sequence ID" value="NZ_JBEOKT010000016.1"/>
</dbReference>
<gene>
    <name evidence="1" type="ORF">ABS362_15610</name>
</gene>
<keyword evidence="2" id="KW-1185">Reference proteome</keyword>
<proteinExistence type="predicted"/>
<evidence type="ECO:0000313" key="2">
    <source>
        <dbReference type="Proteomes" id="UP001476807"/>
    </source>
</evidence>
<evidence type="ECO:0000313" key="1">
    <source>
        <dbReference type="EMBL" id="MER2998980.1"/>
    </source>
</evidence>
<protein>
    <submittedName>
        <fullName evidence="1">Uncharacterized protein</fullName>
    </submittedName>
</protein>
<sequence length="71" mass="8022">MQHHILKPKPALNKAYLRLKTSRNEGESEAKVWPLHQLNVKGEGESGMYYRGIPAVSKDLKGNAQLIDLPR</sequence>
<name>A0ABV1RY83_9BACT</name>